<keyword evidence="4 7" id="KW-0648">Protein biosynthesis</keyword>
<dbReference type="Pfam" id="PF01327">
    <property type="entry name" value="Pep_deformylase"/>
    <property type="match status" value="1"/>
</dbReference>
<dbReference type="FunFam" id="3.90.45.10:FF:000003">
    <property type="entry name" value="Peptide deformylase"/>
    <property type="match status" value="1"/>
</dbReference>
<dbReference type="SUPFAM" id="SSF56420">
    <property type="entry name" value="Peptide deformylase"/>
    <property type="match status" value="1"/>
</dbReference>
<dbReference type="PANTHER" id="PTHR10458:SF2">
    <property type="entry name" value="PEPTIDE DEFORMYLASE, MITOCHONDRIAL"/>
    <property type="match status" value="1"/>
</dbReference>
<evidence type="ECO:0000256" key="6">
    <source>
        <dbReference type="ARBA" id="ARBA00048875"/>
    </source>
</evidence>
<evidence type="ECO:0000256" key="1">
    <source>
        <dbReference type="ARBA" id="ARBA00010759"/>
    </source>
</evidence>
<dbReference type="InParanoid" id="A0A3Q3LGE8"/>
<dbReference type="EC" id="3.5.1.88" evidence="7"/>
<evidence type="ECO:0000256" key="2">
    <source>
        <dbReference type="ARBA" id="ARBA00022723"/>
    </source>
</evidence>
<comment type="function">
    <text evidence="5 7">Removes the formyl group from the N-terminal Met of newly synthesized proteins.</text>
</comment>
<reference evidence="8" key="2">
    <citation type="submission" date="2025-09" db="UniProtKB">
        <authorList>
            <consortium name="Ensembl"/>
        </authorList>
    </citation>
    <scope>IDENTIFICATION</scope>
</reference>
<dbReference type="GO" id="GO:0006412">
    <property type="term" value="P:translation"/>
    <property type="evidence" value="ECO:0007669"/>
    <property type="project" value="UniProtKB-KW"/>
</dbReference>
<dbReference type="GeneTree" id="ENSGT00390000018698"/>
<keyword evidence="3 7" id="KW-0378">Hydrolase</keyword>
<keyword evidence="2 7" id="KW-0479">Metal-binding</keyword>
<dbReference type="AlphaFoldDB" id="A0A3Q3LGE8"/>
<name>A0A3Q3LGE8_9LABR</name>
<dbReference type="PANTHER" id="PTHR10458">
    <property type="entry name" value="PEPTIDE DEFORMYLASE"/>
    <property type="match status" value="1"/>
</dbReference>
<evidence type="ECO:0000256" key="7">
    <source>
        <dbReference type="RuleBase" id="RU362111"/>
    </source>
</evidence>
<sequence length="302" mass="33321">MSMKSGVSLLQLSRMGLRLCASKVPFCEARVTFSLTRTSTCRPLISPFLPVPSSHSYSSSVKVRSYLQYMKHKIKPPPSPPYGHVCQVGDPVLRAHAAAVDPAAITGPEVQKVIKTLVKVMRKMECVGLSAPQVGVPLRILALEYPEKMLEESSSASREVRGLSAQPLRIFVNPQLRVLDGQTVLFQEACESISGFSATVPRYLSVEVSGLNEKGEAVTWQAKAGQLVSSSMRWTTWMESCTSTAWTARPSSTSTGSHTMNRRTDPKQLHRYLNSNILTVYINFPPFSAYIHFISDQPTLCL</sequence>
<dbReference type="Proteomes" id="UP000261660">
    <property type="component" value="Unplaced"/>
</dbReference>
<dbReference type="InterPro" id="IPR023635">
    <property type="entry name" value="Peptide_deformylase"/>
</dbReference>
<evidence type="ECO:0000313" key="9">
    <source>
        <dbReference type="Proteomes" id="UP000261660"/>
    </source>
</evidence>
<dbReference type="Gene3D" id="3.90.45.10">
    <property type="entry name" value="Peptide deformylase"/>
    <property type="match status" value="1"/>
</dbReference>
<dbReference type="GO" id="GO:0005739">
    <property type="term" value="C:mitochondrion"/>
    <property type="evidence" value="ECO:0007669"/>
    <property type="project" value="UniProtKB-ARBA"/>
</dbReference>
<dbReference type="Ensembl" id="ENSLBET00000008330.1">
    <property type="protein sequence ID" value="ENSLBEP00000007925.1"/>
    <property type="gene ID" value="ENSLBEG00000006136.1"/>
</dbReference>
<dbReference type="STRING" id="56723.ENSLBEP00000007925"/>
<dbReference type="PRINTS" id="PR01576">
    <property type="entry name" value="PDEFORMYLASE"/>
</dbReference>
<evidence type="ECO:0000256" key="4">
    <source>
        <dbReference type="ARBA" id="ARBA00022917"/>
    </source>
</evidence>
<evidence type="ECO:0000256" key="5">
    <source>
        <dbReference type="ARBA" id="ARBA00037114"/>
    </source>
</evidence>
<comment type="similarity">
    <text evidence="1 7">Belongs to the polypeptide deformylase family.</text>
</comment>
<evidence type="ECO:0000313" key="8">
    <source>
        <dbReference type="Ensembl" id="ENSLBEP00000007925.1"/>
    </source>
</evidence>
<accession>A0A3Q3LGE8</accession>
<protein>
    <recommendedName>
        <fullName evidence="7">Peptide deformylase</fullName>
        <ecNumber evidence="7">3.5.1.88</ecNumber>
    </recommendedName>
</protein>
<dbReference type="GO" id="GO:0042586">
    <property type="term" value="F:peptide deformylase activity"/>
    <property type="evidence" value="ECO:0007669"/>
    <property type="project" value="UniProtKB-EC"/>
</dbReference>
<proteinExistence type="inferred from homology"/>
<organism evidence="8 9">
    <name type="scientific">Labrus bergylta</name>
    <name type="common">ballan wrasse</name>
    <dbReference type="NCBI Taxonomy" id="56723"/>
    <lineage>
        <taxon>Eukaryota</taxon>
        <taxon>Metazoa</taxon>
        <taxon>Chordata</taxon>
        <taxon>Craniata</taxon>
        <taxon>Vertebrata</taxon>
        <taxon>Euteleostomi</taxon>
        <taxon>Actinopterygii</taxon>
        <taxon>Neopterygii</taxon>
        <taxon>Teleostei</taxon>
        <taxon>Neoteleostei</taxon>
        <taxon>Acanthomorphata</taxon>
        <taxon>Eupercaria</taxon>
        <taxon>Labriformes</taxon>
        <taxon>Labridae</taxon>
        <taxon>Labrus</taxon>
    </lineage>
</organism>
<dbReference type="InterPro" id="IPR036821">
    <property type="entry name" value="Peptide_deformylase_sf"/>
</dbReference>
<evidence type="ECO:0000256" key="3">
    <source>
        <dbReference type="ARBA" id="ARBA00022801"/>
    </source>
</evidence>
<comment type="catalytic activity">
    <reaction evidence="6 7">
        <text>N-terminal N-formyl-L-methionyl-[peptide] + H2O = N-terminal L-methionyl-[peptide] + formate</text>
        <dbReference type="Rhea" id="RHEA:24420"/>
        <dbReference type="Rhea" id="RHEA-COMP:10639"/>
        <dbReference type="Rhea" id="RHEA-COMP:10640"/>
        <dbReference type="ChEBI" id="CHEBI:15377"/>
        <dbReference type="ChEBI" id="CHEBI:15740"/>
        <dbReference type="ChEBI" id="CHEBI:49298"/>
        <dbReference type="ChEBI" id="CHEBI:64731"/>
        <dbReference type="EC" id="3.5.1.88"/>
    </reaction>
</comment>
<keyword evidence="9" id="KW-1185">Reference proteome</keyword>
<dbReference type="FunCoup" id="A0A3Q3LGE8">
    <property type="interactions" value="157"/>
</dbReference>
<dbReference type="GO" id="GO:0046872">
    <property type="term" value="F:metal ion binding"/>
    <property type="evidence" value="ECO:0007669"/>
    <property type="project" value="UniProtKB-KW"/>
</dbReference>
<reference evidence="8" key="1">
    <citation type="submission" date="2025-08" db="UniProtKB">
        <authorList>
            <consortium name="Ensembl"/>
        </authorList>
    </citation>
    <scope>IDENTIFICATION</scope>
</reference>